<reference evidence="1 2" key="1">
    <citation type="submission" date="2016-05" db="EMBL/GenBank/DDBJ databases">
        <title>Single-cell genome of chain-forming Candidatus Thiomargarita nelsonii and comparison to other large sulfur-oxidizing bacteria.</title>
        <authorList>
            <person name="Winkel M."/>
            <person name="Salman V."/>
            <person name="Woyke T."/>
            <person name="Schulz-Vogt H."/>
            <person name="Richter M."/>
            <person name="Flood B."/>
            <person name="Bailey J."/>
            <person name="Amann R."/>
            <person name="Mussmann M."/>
        </authorList>
    </citation>
    <scope>NUCLEOTIDE SEQUENCE [LARGE SCALE GENOMIC DNA]</scope>
    <source>
        <strain evidence="1 2">THI036</strain>
    </source>
</reference>
<name>A0A0A6NZI2_9GAMM</name>
<dbReference type="SUPFAM" id="SSF53335">
    <property type="entry name" value="S-adenosyl-L-methionine-dependent methyltransferases"/>
    <property type="match status" value="1"/>
</dbReference>
<keyword evidence="1" id="KW-0489">Methyltransferase</keyword>
<dbReference type="GO" id="GO:0006601">
    <property type="term" value="P:creatine biosynthetic process"/>
    <property type="evidence" value="ECO:0007669"/>
    <property type="project" value="TreeGrafter"/>
</dbReference>
<sequence length="263" mass="30171">MLSKLKRLRDFELSLQISNNQFIRPPREGQRNWLINKAIGEFVADLTELDKLAKRFVPGATNAVHITDRSQSVLDDEEIMEEWQIPLMQAMAAVVTEQAGDVLEVGFGRGISADYIQKGKVRSHTIVECNDAIVDSFHQWKKNYPDNVIHLLHGKWQDLTAQFAQYDGIFFHTYPLNEAEQLNYIGQSITFAEHFFSIAAEHLREGGVFTYLSNEIDSLSRAHQRLLLRHFSSLSLQKMPLDLPPDIKDSWWADSMMIVKAVK</sequence>
<dbReference type="GO" id="GO:0032259">
    <property type="term" value="P:methylation"/>
    <property type="evidence" value="ECO:0007669"/>
    <property type="project" value="UniProtKB-KW"/>
</dbReference>
<keyword evidence="1" id="KW-0808">Transferase</keyword>
<dbReference type="GO" id="GO:0030731">
    <property type="term" value="F:guanidinoacetate N-methyltransferase activity"/>
    <property type="evidence" value="ECO:0007669"/>
    <property type="project" value="TreeGrafter"/>
</dbReference>
<accession>A0A0A6NZI2</accession>
<keyword evidence="2" id="KW-1185">Reference proteome</keyword>
<evidence type="ECO:0000313" key="1">
    <source>
        <dbReference type="EMBL" id="OAD22286.1"/>
    </source>
</evidence>
<dbReference type="CDD" id="cd02440">
    <property type="entry name" value="AdoMet_MTases"/>
    <property type="match status" value="1"/>
</dbReference>
<dbReference type="PANTHER" id="PTHR32379:SF1">
    <property type="entry name" value="GUANIDINOACETATE N-METHYLTRANSFERASE"/>
    <property type="match status" value="1"/>
</dbReference>
<dbReference type="PANTHER" id="PTHR32379">
    <property type="entry name" value="GUANIDINOACETATE N-METHYLTRANSFERASE"/>
    <property type="match status" value="1"/>
</dbReference>
<organism evidence="1 2">
    <name type="scientific">Candidatus Thiomargarita nelsonii</name>
    <dbReference type="NCBI Taxonomy" id="1003181"/>
    <lineage>
        <taxon>Bacteria</taxon>
        <taxon>Pseudomonadati</taxon>
        <taxon>Pseudomonadota</taxon>
        <taxon>Gammaproteobacteria</taxon>
        <taxon>Thiotrichales</taxon>
        <taxon>Thiotrichaceae</taxon>
        <taxon>Thiomargarita</taxon>
    </lineage>
</organism>
<dbReference type="GO" id="GO:0005737">
    <property type="term" value="C:cytoplasm"/>
    <property type="evidence" value="ECO:0007669"/>
    <property type="project" value="TreeGrafter"/>
</dbReference>
<protein>
    <submittedName>
        <fullName evidence="1">Guanidinoacetate N-methyltransferase</fullName>
    </submittedName>
</protein>
<evidence type="ECO:0000313" key="2">
    <source>
        <dbReference type="Proteomes" id="UP000076962"/>
    </source>
</evidence>
<dbReference type="InterPro" id="IPR051038">
    <property type="entry name" value="RMT2/GAMT_Mtase"/>
</dbReference>
<dbReference type="AlphaFoldDB" id="A0A0A6NZI2"/>
<dbReference type="EMBL" id="LUTY01001048">
    <property type="protein sequence ID" value="OAD22286.1"/>
    <property type="molecule type" value="Genomic_DNA"/>
</dbReference>
<gene>
    <name evidence="1" type="ORF">THIOM_001916</name>
</gene>
<dbReference type="Proteomes" id="UP000076962">
    <property type="component" value="Unassembled WGS sequence"/>
</dbReference>
<comment type="caution">
    <text evidence="1">The sequence shown here is derived from an EMBL/GenBank/DDBJ whole genome shotgun (WGS) entry which is preliminary data.</text>
</comment>
<dbReference type="InterPro" id="IPR029063">
    <property type="entry name" value="SAM-dependent_MTases_sf"/>
</dbReference>
<proteinExistence type="predicted"/>
<dbReference type="Gene3D" id="3.40.50.150">
    <property type="entry name" value="Vaccinia Virus protein VP39"/>
    <property type="match status" value="1"/>
</dbReference>